<dbReference type="EMBL" id="BDCR01000001">
    <property type="protein sequence ID" value="GAT62108.1"/>
    <property type="molecule type" value="Genomic_DNA"/>
</dbReference>
<dbReference type="PANTHER" id="PTHR48094:SF19">
    <property type="entry name" value="DJ-1_PFPI DOMAIN-CONTAINING PROTEIN"/>
    <property type="match status" value="1"/>
</dbReference>
<keyword evidence="2" id="KW-0645">Protease</keyword>
<dbReference type="GO" id="GO:0006508">
    <property type="term" value="P:proteolysis"/>
    <property type="evidence" value="ECO:0007669"/>
    <property type="project" value="UniProtKB-KW"/>
</dbReference>
<proteinExistence type="predicted"/>
<dbReference type="InterPro" id="IPR050325">
    <property type="entry name" value="Prot/Nucl_acid_deglycase"/>
</dbReference>
<reference evidence="3" key="1">
    <citation type="submission" date="2016-04" db="EMBL/GenBank/DDBJ databases">
        <title>Draft genome sequence of Paludibacter jiangxiensis strain NM7.</title>
        <authorList>
            <person name="Qiu Y."/>
            <person name="Matsuura N."/>
            <person name="Ohashi A."/>
            <person name="Tourlousse M.D."/>
            <person name="Sekiguchi Y."/>
        </authorList>
    </citation>
    <scope>NUCLEOTIDE SEQUENCE [LARGE SCALE GENOMIC DNA]</scope>
    <source>
        <strain evidence="3">NM7</strain>
    </source>
</reference>
<dbReference type="Gene3D" id="3.40.50.880">
    <property type="match status" value="1"/>
</dbReference>
<dbReference type="RefSeq" id="WP_068702028.1">
    <property type="nucleotide sequence ID" value="NZ_BDCR01000001.1"/>
</dbReference>
<dbReference type="PANTHER" id="PTHR48094">
    <property type="entry name" value="PROTEIN/NUCLEIC ACID DEGLYCASE DJ-1-RELATED"/>
    <property type="match status" value="1"/>
</dbReference>
<dbReference type="InterPro" id="IPR029062">
    <property type="entry name" value="Class_I_gatase-like"/>
</dbReference>
<dbReference type="GO" id="GO:0008233">
    <property type="term" value="F:peptidase activity"/>
    <property type="evidence" value="ECO:0007669"/>
    <property type="project" value="UniProtKB-KW"/>
</dbReference>
<gene>
    <name evidence="2" type="ORF">PJIAN_1698</name>
</gene>
<keyword evidence="2" id="KW-0378">Hydrolase</keyword>
<evidence type="ECO:0000313" key="2">
    <source>
        <dbReference type="EMBL" id="GAT62108.1"/>
    </source>
</evidence>
<protein>
    <submittedName>
        <fullName evidence="2">Putative intracellular protease</fullName>
    </submittedName>
</protein>
<dbReference type="STRING" id="681398.PJIAN_1698"/>
<dbReference type="Pfam" id="PF01965">
    <property type="entry name" value="DJ-1_PfpI"/>
    <property type="match status" value="1"/>
</dbReference>
<dbReference type="CDD" id="cd03140">
    <property type="entry name" value="GATase1_PfpI_3"/>
    <property type="match status" value="1"/>
</dbReference>
<dbReference type="SUPFAM" id="SSF52317">
    <property type="entry name" value="Class I glutamine amidotransferase-like"/>
    <property type="match status" value="1"/>
</dbReference>
<keyword evidence="3" id="KW-1185">Reference proteome</keyword>
<accession>A0A170YVM0</accession>
<dbReference type="AlphaFoldDB" id="A0A170YVM0"/>
<dbReference type="GO" id="GO:0005737">
    <property type="term" value="C:cytoplasm"/>
    <property type="evidence" value="ECO:0007669"/>
    <property type="project" value="TreeGrafter"/>
</dbReference>
<dbReference type="Proteomes" id="UP000076586">
    <property type="component" value="Unassembled WGS sequence"/>
</dbReference>
<dbReference type="OrthoDB" id="6003696at2"/>
<name>A0A170YVM0_9BACT</name>
<reference evidence="3" key="2">
    <citation type="journal article" date="2017" name="Genome Announc.">
        <title>Draft genome sequence of Paludibacter jiangxiensis NM7(T), a propionate-producing fermentative bacterium.</title>
        <authorList>
            <person name="Qiu Y.-L."/>
            <person name="Tourlousse D.M."/>
            <person name="Matsuura N."/>
            <person name="Ohashi A."/>
            <person name="Sekiguchi Y."/>
        </authorList>
    </citation>
    <scope>NUCLEOTIDE SEQUENCE [LARGE SCALE GENOMIC DNA]</scope>
    <source>
        <strain evidence="3">NM7</strain>
    </source>
</reference>
<evidence type="ECO:0000313" key="3">
    <source>
        <dbReference type="Proteomes" id="UP000076586"/>
    </source>
</evidence>
<feature type="domain" description="DJ-1/PfpI" evidence="1">
    <location>
        <begin position="2"/>
        <end position="173"/>
    </location>
</feature>
<dbReference type="InterPro" id="IPR002818">
    <property type="entry name" value="DJ-1/PfpI"/>
</dbReference>
<comment type="caution">
    <text evidence="2">The sequence shown here is derived from an EMBL/GenBank/DDBJ whole genome shotgun (WGS) entry which is preliminary data.</text>
</comment>
<evidence type="ECO:0000259" key="1">
    <source>
        <dbReference type="Pfam" id="PF01965"/>
    </source>
</evidence>
<sequence length="206" mass="22678">MNAYLYIFDTLSDWETGYITAELNTGRFFKQPGNPVRVITIANTKDAVKTMGGITILPDQTVAETTFTGNDLLILPGGETWLEDIHLPILSVVTEFLSKGMIVGAICGATFALAKAGILDTRKHTSNDLNFLQQICSGYKGAGLYLNEPAVTDDNVITAPGTAPLEFAKHILKRLEVFKPETLDAWYSLHKLKEPNYFYALMASLQ</sequence>
<organism evidence="2 3">
    <name type="scientific">Paludibacter jiangxiensis</name>
    <dbReference type="NCBI Taxonomy" id="681398"/>
    <lineage>
        <taxon>Bacteria</taxon>
        <taxon>Pseudomonadati</taxon>
        <taxon>Bacteroidota</taxon>
        <taxon>Bacteroidia</taxon>
        <taxon>Bacteroidales</taxon>
        <taxon>Paludibacteraceae</taxon>
        <taxon>Paludibacter</taxon>
    </lineage>
</organism>